<gene>
    <name evidence="2" type="ORF">CHC_T00006467001</name>
</gene>
<protein>
    <submittedName>
        <fullName evidence="2">Uncharacterized protein</fullName>
    </submittedName>
</protein>
<organism evidence="2 3">
    <name type="scientific">Chondrus crispus</name>
    <name type="common">Carrageen Irish moss</name>
    <name type="synonym">Polymorpha crispa</name>
    <dbReference type="NCBI Taxonomy" id="2769"/>
    <lineage>
        <taxon>Eukaryota</taxon>
        <taxon>Rhodophyta</taxon>
        <taxon>Florideophyceae</taxon>
        <taxon>Rhodymeniophycidae</taxon>
        <taxon>Gigartinales</taxon>
        <taxon>Gigartinaceae</taxon>
        <taxon>Chondrus</taxon>
    </lineage>
</organism>
<sequence length="190" mass="20937">MHVGLKSGTVSLQRIVRKDAHASDLMRMAPTKSRKRDVGETLMLYGSYKSGGTFPVTICQRVAVRCSVPTVQQSIIQRACIYSKHLRSKYKYKYKSRRDACRAERSSARDDVAEALPKAQFLRAESGAHRGGSRRSSGGDRCQGRGRGSGEAAEGCMVTGAKMREDAGRLRRERCCRLASQPARALRGLA</sequence>
<evidence type="ECO:0000313" key="3">
    <source>
        <dbReference type="Proteomes" id="UP000012073"/>
    </source>
</evidence>
<accession>R7QM77</accession>
<dbReference type="Proteomes" id="UP000012073">
    <property type="component" value="Unassembled WGS sequence"/>
</dbReference>
<keyword evidence="3" id="KW-1185">Reference proteome</keyword>
<evidence type="ECO:0000256" key="1">
    <source>
        <dbReference type="SAM" id="MobiDB-lite"/>
    </source>
</evidence>
<proteinExistence type="predicted"/>
<dbReference type="AlphaFoldDB" id="R7QM77"/>
<feature type="region of interest" description="Disordered" evidence="1">
    <location>
        <begin position="123"/>
        <end position="153"/>
    </location>
</feature>
<dbReference type="EMBL" id="HG002012">
    <property type="protein sequence ID" value="CDF39204.1"/>
    <property type="molecule type" value="Genomic_DNA"/>
</dbReference>
<name>R7QM77_CHOCR</name>
<evidence type="ECO:0000313" key="2">
    <source>
        <dbReference type="EMBL" id="CDF39204.1"/>
    </source>
</evidence>
<reference evidence="3" key="1">
    <citation type="journal article" date="2013" name="Proc. Natl. Acad. Sci. U.S.A.">
        <title>Genome structure and metabolic features in the red seaweed Chondrus crispus shed light on evolution of the Archaeplastida.</title>
        <authorList>
            <person name="Collen J."/>
            <person name="Porcel B."/>
            <person name="Carre W."/>
            <person name="Ball S.G."/>
            <person name="Chaparro C."/>
            <person name="Tonon T."/>
            <person name="Barbeyron T."/>
            <person name="Michel G."/>
            <person name="Noel B."/>
            <person name="Valentin K."/>
            <person name="Elias M."/>
            <person name="Artiguenave F."/>
            <person name="Arun A."/>
            <person name="Aury J.M."/>
            <person name="Barbosa-Neto J.F."/>
            <person name="Bothwell J.H."/>
            <person name="Bouget F.Y."/>
            <person name="Brillet L."/>
            <person name="Cabello-Hurtado F."/>
            <person name="Capella-Gutierrez S."/>
            <person name="Charrier B."/>
            <person name="Cladiere L."/>
            <person name="Cock J.M."/>
            <person name="Coelho S.M."/>
            <person name="Colleoni C."/>
            <person name="Czjzek M."/>
            <person name="Da Silva C."/>
            <person name="Delage L."/>
            <person name="Denoeud F."/>
            <person name="Deschamps P."/>
            <person name="Dittami S.M."/>
            <person name="Gabaldon T."/>
            <person name="Gachon C.M."/>
            <person name="Groisillier A."/>
            <person name="Herve C."/>
            <person name="Jabbari K."/>
            <person name="Katinka M."/>
            <person name="Kloareg B."/>
            <person name="Kowalczyk N."/>
            <person name="Labadie K."/>
            <person name="Leblanc C."/>
            <person name="Lopez P.J."/>
            <person name="McLachlan D.H."/>
            <person name="Meslet-Cladiere L."/>
            <person name="Moustafa A."/>
            <person name="Nehr Z."/>
            <person name="Nyvall Collen P."/>
            <person name="Panaud O."/>
            <person name="Partensky F."/>
            <person name="Poulain J."/>
            <person name="Rensing S.A."/>
            <person name="Rousvoal S."/>
            <person name="Samson G."/>
            <person name="Symeonidi A."/>
            <person name="Weissenbach J."/>
            <person name="Zambounis A."/>
            <person name="Wincker P."/>
            <person name="Boyen C."/>
        </authorList>
    </citation>
    <scope>NUCLEOTIDE SEQUENCE [LARGE SCALE GENOMIC DNA]</scope>
    <source>
        <strain evidence="3">cv. Stackhouse</strain>
    </source>
</reference>
<dbReference type="GeneID" id="17326834"/>
<dbReference type="Gramene" id="CDF39204">
    <property type="protein sequence ID" value="CDF39204"/>
    <property type="gene ID" value="CHC_T00006467001"/>
</dbReference>
<dbReference type="KEGG" id="ccp:CHC_T00006467001"/>
<dbReference type="RefSeq" id="XP_005719115.1">
    <property type="nucleotide sequence ID" value="XM_005719058.1"/>
</dbReference>